<evidence type="ECO:0000313" key="9">
    <source>
        <dbReference type="Proteomes" id="UP001201701"/>
    </source>
</evidence>
<dbReference type="Pfam" id="PF02909">
    <property type="entry name" value="TetR_C_1"/>
    <property type="match status" value="1"/>
</dbReference>
<proteinExistence type="predicted"/>
<reference evidence="8 9" key="1">
    <citation type="submission" date="2022-02" db="EMBL/GenBank/DDBJ databases">
        <title>Draft genome sequence of Mezorhizobium retamae strain IRAMC:0171 isolated from Retama raetam nodules.</title>
        <authorList>
            <person name="Bengaied R."/>
            <person name="Sbissi I."/>
            <person name="Huber K."/>
            <person name="Ghodbane F."/>
            <person name="Nouioui I."/>
            <person name="Tarhouni M."/>
            <person name="Gtari M."/>
        </authorList>
    </citation>
    <scope>NUCLEOTIDE SEQUENCE [LARGE SCALE GENOMIC DNA]</scope>
    <source>
        <strain evidence="8 9">IRAMC:0171</strain>
    </source>
</reference>
<dbReference type="InterPro" id="IPR009057">
    <property type="entry name" value="Homeodomain-like_sf"/>
</dbReference>
<keyword evidence="5" id="KW-0804">Transcription</keyword>
<dbReference type="PRINTS" id="PR00400">
    <property type="entry name" value="TETREPRESSOR"/>
</dbReference>
<evidence type="ECO:0000256" key="1">
    <source>
        <dbReference type="ARBA" id="ARBA00002856"/>
    </source>
</evidence>
<dbReference type="PANTHER" id="PTHR30055">
    <property type="entry name" value="HTH-TYPE TRANSCRIPTIONAL REGULATOR RUTR"/>
    <property type="match status" value="1"/>
</dbReference>
<evidence type="ECO:0000256" key="3">
    <source>
        <dbReference type="ARBA" id="ARBA00023015"/>
    </source>
</evidence>
<gene>
    <name evidence="8" type="ORF">L4923_11955</name>
</gene>
<dbReference type="PRINTS" id="PR00455">
    <property type="entry name" value="HTHTETR"/>
</dbReference>
<evidence type="ECO:0000313" key="8">
    <source>
        <dbReference type="EMBL" id="MCG7505726.1"/>
    </source>
</evidence>
<dbReference type="PROSITE" id="PS50977">
    <property type="entry name" value="HTH_TETR_2"/>
    <property type="match status" value="1"/>
</dbReference>
<evidence type="ECO:0000259" key="7">
    <source>
        <dbReference type="PROSITE" id="PS50977"/>
    </source>
</evidence>
<dbReference type="InterPro" id="IPR036271">
    <property type="entry name" value="Tet_transcr_reg_TetR-rel_C_sf"/>
</dbReference>
<evidence type="ECO:0000256" key="2">
    <source>
        <dbReference type="ARBA" id="ARBA00022491"/>
    </source>
</evidence>
<dbReference type="InterPro" id="IPR003012">
    <property type="entry name" value="Tet_transcr_reg_TetR"/>
</dbReference>
<dbReference type="SUPFAM" id="SSF48498">
    <property type="entry name" value="Tetracyclin repressor-like, C-terminal domain"/>
    <property type="match status" value="1"/>
</dbReference>
<keyword evidence="3" id="KW-0805">Transcription regulation</keyword>
<name>A0ABS9QE84_9HYPH</name>
<dbReference type="EMBL" id="JAKREW010000009">
    <property type="protein sequence ID" value="MCG7505726.1"/>
    <property type="molecule type" value="Genomic_DNA"/>
</dbReference>
<comment type="caution">
    <text evidence="8">The sequence shown here is derived from an EMBL/GenBank/DDBJ whole genome shotgun (WGS) entry which is preliminary data.</text>
</comment>
<evidence type="ECO:0000256" key="5">
    <source>
        <dbReference type="ARBA" id="ARBA00023163"/>
    </source>
</evidence>
<dbReference type="PANTHER" id="PTHR30055:SF151">
    <property type="entry name" value="TRANSCRIPTIONAL REGULATORY PROTEIN"/>
    <property type="match status" value="1"/>
</dbReference>
<dbReference type="SUPFAM" id="SSF46689">
    <property type="entry name" value="Homeodomain-like"/>
    <property type="match status" value="1"/>
</dbReference>
<accession>A0ABS9QE84</accession>
<dbReference type="InterPro" id="IPR004111">
    <property type="entry name" value="Repressor_TetR_C"/>
</dbReference>
<keyword evidence="4 6" id="KW-0238">DNA-binding</keyword>
<evidence type="ECO:0000256" key="6">
    <source>
        <dbReference type="PROSITE-ProRule" id="PRU00335"/>
    </source>
</evidence>
<dbReference type="Gene3D" id="1.10.357.10">
    <property type="entry name" value="Tetracycline Repressor, domain 2"/>
    <property type="match status" value="1"/>
</dbReference>
<dbReference type="Gene3D" id="1.10.10.60">
    <property type="entry name" value="Homeodomain-like"/>
    <property type="match status" value="1"/>
</dbReference>
<dbReference type="InterPro" id="IPR001647">
    <property type="entry name" value="HTH_TetR"/>
</dbReference>
<protein>
    <submittedName>
        <fullName evidence="8">TetR/AcrR family transcriptional regulator C-terminal domain-containing protein</fullName>
    </submittedName>
</protein>
<sequence>MKVDRARIVEEALKLLNEVGVDALSTRLLAERLRVRQPALYWHFKNKRALLDAMNREILERGHNNPPPQAGNDWRQYLLENTRSFRAALLAYRDAGRVHAGTEVEPDELDDIEAKTAFLVSQGFDVGEAMMLFIALGRYTLGCVIEEQSDYPEGPGRGADLDVAARDYPLLSAGLAHYRKGGHTALFETGLSLILEGAAMRLAGKAARSGS</sequence>
<comment type="function">
    <text evidence="1">TetR is the repressor of the tetracycline resistance element; its N-terminal region forms a helix-turn-helix structure and binds DNA. Binding of tetracycline to TetR reduces the repressor affinity for the tetracycline resistance gene (tetA) promoter operator sites.</text>
</comment>
<organism evidence="8 9">
    <name type="scientific">Mesorhizobium retamae</name>
    <dbReference type="NCBI Taxonomy" id="2912854"/>
    <lineage>
        <taxon>Bacteria</taxon>
        <taxon>Pseudomonadati</taxon>
        <taxon>Pseudomonadota</taxon>
        <taxon>Alphaproteobacteria</taxon>
        <taxon>Hyphomicrobiales</taxon>
        <taxon>Phyllobacteriaceae</taxon>
        <taxon>Mesorhizobium</taxon>
    </lineage>
</organism>
<evidence type="ECO:0000256" key="4">
    <source>
        <dbReference type="ARBA" id="ARBA00023125"/>
    </source>
</evidence>
<dbReference type="InterPro" id="IPR050109">
    <property type="entry name" value="HTH-type_TetR-like_transc_reg"/>
</dbReference>
<keyword evidence="2" id="KW-0678">Repressor</keyword>
<feature type="DNA-binding region" description="H-T-H motif" evidence="6">
    <location>
        <begin position="25"/>
        <end position="44"/>
    </location>
</feature>
<dbReference type="Proteomes" id="UP001201701">
    <property type="component" value="Unassembled WGS sequence"/>
</dbReference>
<keyword evidence="9" id="KW-1185">Reference proteome</keyword>
<feature type="domain" description="HTH tetR-type" evidence="7">
    <location>
        <begin position="2"/>
        <end position="62"/>
    </location>
</feature>
<dbReference type="RefSeq" id="WP_239365165.1">
    <property type="nucleotide sequence ID" value="NZ_JAKREW010000009.1"/>
</dbReference>
<dbReference type="Pfam" id="PF00440">
    <property type="entry name" value="TetR_N"/>
    <property type="match status" value="1"/>
</dbReference>